<sequence length="70" mass="7455">MWLTEKGGGGKLMSAALESATHAGRLPLRAFAANSRAIASYARQGYVEAGARKFRVGANEYDDLVLARAL</sequence>
<keyword evidence="2" id="KW-1185">Reference proteome</keyword>
<evidence type="ECO:0000313" key="2">
    <source>
        <dbReference type="Proteomes" id="UP000530564"/>
    </source>
</evidence>
<dbReference type="InterPro" id="IPR016181">
    <property type="entry name" value="Acyl_CoA_acyltransferase"/>
</dbReference>
<evidence type="ECO:0000313" key="1">
    <source>
        <dbReference type="EMBL" id="MBB3892229.1"/>
    </source>
</evidence>
<name>A0A840A2N1_9CAUL</name>
<gene>
    <name evidence="1" type="ORF">GGQ61_002962</name>
</gene>
<dbReference type="AlphaFoldDB" id="A0A840A2N1"/>
<comment type="caution">
    <text evidence="1">The sequence shown here is derived from an EMBL/GenBank/DDBJ whole genome shotgun (WGS) entry which is preliminary data.</text>
</comment>
<organism evidence="1 2">
    <name type="scientific">Phenylobacterium haematophilum</name>
    <dbReference type="NCBI Taxonomy" id="98513"/>
    <lineage>
        <taxon>Bacteria</taxon>
        <taxon>Pseudomonadati</taxon>
        <taxon>Pseudomonadota</taxon>
        <taxon>Alphaproteobacteria</taxon>
        <taxon>Caulobacterales</taxon>
        <taxon>Caulobacteraceae</taxon>
        <taxon>Phenylobacterium</taxon>
    </lineage>
</organism>
<dbReference type="RefSeq" id="WP_183774111.1">
    <property type="nucleotide sequence ID" value="NZ_JACIDK010000004.1"/>
</dbReference>
<dbReference type="EMBL" id="JACIDK010000004">
    <property type="protein sequence ID" value="MBB3892229.1"/>
    <property type="molecule type" value="Genomic_DNA"/>
</dbReference>
<dbReference type="Gene3D" id="3.40.630.30">
    <property type="match status" value="1"/>
</dbReference>
<protein>
    <submittedName>
        <fullName evidence="1">RimJ/RimL family protein N-acetyltransferase</fullName>
    </submittedName>
</protein>
<accession>A0A840A2N1</accession>
<dbReference type="GO" id="GO:0016740">
    <property type="term" value="F:transferase activity"/>
    <property type="evidence" value="ECO:0007669"/>
    <property type="project" value="UniProtKB-KW"/>
</dbReference>
<proteinExistence type="predicted"/>
<dbReference type="Proteomes" id="UP000530564">
    <property type="component" value="Unassembled WGS sequence"/>
</dbReference>
<keyword evidence="1" id="KW-0808">Transferase</keyword>
<dbReference type="SUPFAM" id="SSF55729">
    <property type="entry name" value="Acyl-CoA N-acyltransferases (Nat)"/>
    <property type="match status" value="1"/>
</dbReference>
<reference evidence="1 2" key="1">
    <citation type="submission" date="2020-08" db="EMBL/GenBank/DDBJ databases">
        <title>Genomic Encyclopedia of Type Strains, Phase IV (KMG-IV): sequencing the most valuable type-strain genomes for metagenomic binning, comparative biology and taxonomic classification.</title>
        <authorList>
            <person name="Goeker M."/>
        </authorList>
    </citation>
    <scope>NUCLEOTIDE SEQUENCE [LARGE SCALE GENOMIC DNA]</scope>
    <source>
        <strain evidence="1 2">DSM 21793</strain>
    </source>
</reference>